<dbReference type="Pfam" id="PF13439">
    <property type="entry name" value="Glyco_transf_4"/>
    <property type="match status" value="1"/>
</dbReference>
<dbReference type="CDD" id="cd03794">
    <property type="entry name" value="GT4_WbuB-like"/>
    <property type="match status" value="1"/>
</dbReference>
<reference evidence="2" key="1">
    <citation type="submission" date="2020-10" db="EMBL/GenBank/DDBJ databases">
        <authorList>
            <person name="Gilroy R."/>
        </authorList>
    </citation>
    <scope>NUCLEOTIDE SEQUENCE</scope>
    <source>
        <strain evidence="2">D3-1215</strain>
    </source>
</reference>
<evidence type="ECO:0000259" key="1">
    <source>
        <dbReference type="Pfam" id="PF13439"/>
    </source>
</evidence>
<sequence length="425" mass="47302">MKKVLIITYYFPPAGGAGVQRWLKFVKYLPQYGCEPLVLTVDGNYASYPQKDASLAADIPSGLKVVRTRTREILSTYKKLSPQKQIPYGGFANEQDPDLFQKIARFIRGNFFLPDPRKAWNRFALPEAVSLIENENIGTVITTGPPHSTHLMGLKLKKRYPSLKWIADLRDPWTDIYYNDVLYQGRLAKRMNLAMERKVLNSADVLVTVSEGVKRNFCSHAPVEHKFHVIPNGYDAPDFADVPVDAGRGNPRMVISYIGTLSPLYDSSTFTNALKLLPAETASKILIRIIGSVNADVAASFSETSVQVEYLPYQPHGQAIRYMVSSDLLLLLLPVKNSDGVLTGKFFEYLASRRPILLIQPEESEAGKMILRLEAGAVFDSGNADGLAKYLAACTENRPSVAVDDLDRFSREHLAGEMAKLIQGI</sequence>
<dbReference type="SUPFAM" id="SSF53756">
    <property type="entry name" value="UDP-Glycosyltransferase/glycogen phosphorylase"/>
    <property type="match status" value="1"/>
</dbReference>
<dbReference type="EMBL" id="JADIMR010000071">
    <property type="protein sequence ID" value="MBO8447010.1"/>
    <property type="molecule type" value="Genomic_DNA"/>
</dbReference>
<organism evidence="2 3">
    <name type="scientific">Candidatus Enterocola intestinipullorum</name>
    <dbReference type="NCBI Taxonomy" id="2840783"/>
    <lineage>
        <taxon>Bacteria</taxon>
        <taxon>Pseudomonadati</taxon>
        <taxon>Bacteroidota</taxon>
        <taxon>Bacteroidia</taxon>
        <taxon>Bacteroidales</taxon>
        <taxon>Candidatus Enterocola</taxon>
    </lineage>
</organism>
<dbReference type="Proteomes" id="UP000823637">
    <property type="component" value="Unassembled WGS sequence"/>
</dbReference>
<proteinExistence type="predicted"/>
<dbReference type="GO" id="GO:0016757">
    <property type="term" value="F:glycosyltransferase activity"/>
    <property type="evidence" value="ECO:0007669"/>
    <property type="project" value="UniProtKB-ARBA"/>
</dbReference>
<reference evidence="2" key="2">
    <citation type="journal article" date="2021" name="PeerJ">
        <title>Extensive microbial diversity within the chicken gut microbiome revealed by metagenomics and culture.</title>
        <authorList>
            <person name="Gilroy R."/>
            <person name="Ravi A."/>
            <person name="Getino M."/>
            <person name="Pursley I."/>
            <person name="Horton D.L."/>
            <person name="Alikhan N.F."/>
            <person name="Baker D."/>
            <person name="Gharbi K."/>
            <person name="Hall N."/>
            <person name="Watson M."/>
            <person name="Adriaenssens E.M."/>
            <person name="Foster-Nyarko E."/>
            <person name="Jarju S."/>
            <person name="Secka A."/>
            <person name="Antonio M."/>
            <person name="Oren A."/>
            <person name="Chaudhuri R.R."/>
            <person name="La Ragione R."/>
            <person name="Hildebrand F."/>
            <person name="Pallen M.J."/>
        </authorList>
    </citation>
    <scope>NUCLEOTIDE SEQUENCE</scope>
    <source>
        <strain evidence="2">D3-1215</strain>
    </source>
</reference>
<evidence type="ECO:0000313" key="2">
    <source>
        <dbReference type="EMBL" id="MBO8447010.1"/>
    </source>
</evidence>
<dbReference type="Gene3D" id="3.40.50.2000">
    <property type="entry name" value="Glycogen Phosphorylase B"/>
    <property type="match status" value="2"/>
</dbReference>
<accession>A0A9D9EHK9</accession>
<dbReference type="InterPro" id="IPR028098">
    <property type="entry name" value="Glyco_trans_4-like_N"/>
</dbReference>
<name>A0A9D9EHK9_9BACT</name>
<feature type="domain" description="Glycosyltransferase subfamily 4-like N-terminal" evidence="1">
    <location>
        <begin position="94"/>
        <end position="235"/>
    </location>
</feature>
<evidence type="ECO:0000313" key="3">
    <source>
        <dbReference type="Proteomes" id="UP000823637"/>
    </source>
</evidence>
<gene>
    <name evidence="2" type="ORF">IAC32_04615</name>
</gene>
<comment type="caution">
    <text evidence="2">The sequence shown here is derived from an EMBL/GenBank/DDBJ whole genome shotgun (WGS) entry which is preliminary data.</text>
</comment>
<dbReference type="AlphaFoldDB" id="A0A9D9EHK9"/>
<protein>
    <submittedName>
        <fullName evidence="2">Glycosyltransferase family 4 protein</fullName>
    </submittedName>
</protein>